<evidence type="ECO:0000256" key="5">
    <source>
        <dbReference type="ARBA" id="ARBA00022692"/>
    </source>
</evidence>
<gene>
    <name evidence="10" type="ORF">VKT23_011280</name>
</gene>
<comment type="caution">
    <text evidence="10">The sequence shown here is derived from an EMBL/GenBank/DDBJ whole genome shotgun (WGS) entry which is preliminary data.</text>
</comment>
<comment type="subcellular location">
    <subcellularLocation>
        <location evidence="1">Membrane</location>
        <topology evidence="1">Multi-pass membrane protein</topology>
    </subcellularLocation>
</comment>
<keyword evidence="7 8" id="KW-0472">Membrane</keyword>
<keyword evidence="5 8" id="KW-0812">Transmembrane</keyword>
<evidence type="ECO:0000256" key="7">
    <source>
        <dbReference type="ARBA" id="ARBA00023136"/>
    </source>
</evidence>
<feature type="transmembrane region" description="Helical" evidence="8">
    <location>
        <begin position="309"/>
        <end position="328"/>
    </location>
</feature>
<feature type="transmembrane region" description="Helical" evidence="8">
    <location>
        <begin position="266"/>
        <end position="297"/>
    </location>
</feature>
<proteinExistence type="inferred from homology"/>
<feature type="transmembrane region" description="Helical" evidence="8">
    <location>
        <begin position="340"/>
        <end position="358"/>
    </location>
</feature>
<evidence type="ECO:0000256" key="6">
    <source>
        <dbReference type="ARBA" id="ARBA00022989"/>
    </source>
</evidence>
<evidence type="ECO:0000256" key="2">
    <source>
        <dbReference type="ARBA" id="ARBA00005179"/>
    </source>
</evidence>
<evidence type="ECO:0000313" key="10">
    <source>
        <dbReference type="EMBL" id="KAK7454526.1"/>
    </source>
</evidence>
<evidence type="ECO:0000256" key="3">
    <source>
        <dbReference type="ARBA" id="ARBA00007282"/>
    </source>
</evidence>
<feature type="domain" description="Wax synthase" evidence="9">
    <location>
        <begin position="238"/>
        <end position="308"/>
    </location>
</feature>
<name>A0ABR1JDN7_9AGAR</name>
<evidence type="ECO:0000259" key="9">
    <source>
        <dbReference type="Pfam" id="PF13813"/>
    </source>
</evidence>
<evidence type="ECO:0000256" key="1">
    <source>
        <dbReference type="ARBA" id="ARBA00004141"/>
    </source>
</evidence>
<feature type="transmembrane region" description="Helical" evidence="8">
    <location>
        <begin position="12"/>
        <end position="33"/>
    </location>
</feature>
<dbReference type="PANTHER" id="PTHR31595:SF57">
    <property type="entry name" value="OS04G0481900 PROTEIN"/>
    <property type="match status" value="1"/>
</dbReference>
<keyword evidence="4" id="KW-0808">Transferase</keyword>
<evidence type="ECO:0000256" key="4">
    <source>
        <dbReference type="ARBA" id="ARBA00022679"/>
    </source>
</evidence>
<accession>A0ABR1JDN7</accession>
<keyword evidence="11" id="KW-1185">Reference proteome</keyword>
<dbReference type="EMBL" id="JBANRG010000024">
    <property type="protein sequence ID" value="KAK7454526.1"/>
    <property type="molecule type" value="Genomic_DNA"/>
</dbReference>
<comment type="similarity">
    <text evidence="3">Belongs to the wax synthase family.</text>
</comment>
<comment type="pathway">
    <text evidence="2">Secondary metabolite biosynthesis.</text>
</comment>
<dbReference type="Proteomes" id="UP001498398">
    <property type="component" value="Unassembled WGS sequence"/>
</dbReference>
<reference evidence="10 11" key="1">
    <citation type="submission" date="2024-01" db="EMBL/GenBank/DDBJ databases">
        <title>A draft genome for the cacao thread blight pathogen Marasmiellus scandens.</title>
        <authorList>
            <person name="Baruah I.K."/>
            <person name="Leung J."/>
            <person name="Bukari Y."/>
            <person name="Amoako-Attah I."/>
            <person name="Meinhardt L.W."/>
            <person name="Bailey B.A."/>
            <person name="Cohen S.P."/>
        </authorList>
    </citation>
    <scope>NUCLEOTIDE SEQUENCE [LARGE SCALE GENOMIC DNA]</scope>
    <source>
        <strain evidence="10 11">GH-19</strain>
    </source>
</reference>
<sequence length="387" mass="43950">MDRDIPFNLHSFLQILLPPLVGYYVLAILVCIPETLKTRLSVLGPVLYLAYQAAVTLDLAGNREHLVYLNQGLVLSMVTLSMRCITWSFALRPYRKLNNPGLDDKSHKNGRSYFLDAFDLCLNPRGIGWNWSKDLFLPHDERPVNSRRAFAARVALSAVFHLTLFDFTHYHIQSFSPDTFGFHHGTIFDSNLPPISRYARSSWISFCAGLVIYSAMHTIYDINTLIGVLVFKQDPKEWPPFFNKPWKATSLTEFWAKRWHQFFREIFVGLGGYPLSLVFGRVGGVIGSFLVSGILHYLGLWGMGKGSDVFGMIGYFVIMGAGVVLEGLYKKITGVRTQGWLGRTWTFLWLVGWANFLVDAWARKALISSQFFPDSYRLAYLAFGSLA</sequence>
<keyword evidence="6 8" id="KW-1133">Transmembrane helix</keyword>
<dbReference type="PANTHER" id="PTHR31595">
    <property type="entry name" value="LONG-CHAIN-ALCOHOL O-FATTY-ACYLTRANSFERASE 3-RELATED"/>
    <property type="match status" value="1"/>
</dbReference>
<organism evidence="10 11">
    <name type="scientific">Marasmiellus scandens</name>
    <dbReference type="NCBI Taxonomy" id="2682957"/>
    <lineage>
        <taxon>Eukaryota</taxon>
        <taxon>Fungi</taxon>
        <taxon>Dikarya</taxon>
        <taxon>Basidiomycota</taxon>
        <taxon>Agaricomycotina</taxon>
        <taxon>Agaricomycetes</taxon>
        <taxon>Agaricomycetidae</taxon>
        <taxon>Agaricales</taxon>
        <taxon>Marasmiineae</taxon>
        <taxon>Omphalotaceae</taxon>
        <taxon>Marasmiellus</taxon>
    </lineage>
</organism>
<dbReference type="InterPro" id="IPR044851">
    <property type="entry name" value="Wax_synthase"/>
</dbReference>
<protein>
    <recommendedName>
        <fullName evidence="9">Wax synthase domain-containing protein</fullName>
    </recommendedName>
</protein>
<dbReference type="InterPro" id="IPR032805">
    <property type="entry name" value="Wax_synthase_dom"/>
</dbReference>
<dbReference type="Pfam" id="PF13813">
    <property type="entry name" value="MBOAT_2"/>
    <property type="match status" value="1"/>
</dbReference>
<evidence type="ECO:0000313" key="11">
    <source>
        <dbReference type="Proteomes" id="UP001498398"/>
    </source>
</evidence>
<evidence type="ECO:0000256" key="8">
    <source>
        <dbReference type="SAM" id="Phobius"/>
    </source>
</evidence>